<reference evidence="4 5" key="1">
    <citation type="journal article" date="2019" name="ACS Chem. Biol.">
        <title>Identification and Mobilization of a Cryptic Antibiotic Biosynthesis Gene Locus from a Human-Pathogenic Nocardia Isolate.</title>
        <authorList>
            <person name="Herisse M."/>
            <person name="Ishida K."/>
            <person name="Porter J.L."/>
            <person name="Howden B."/>
            <person name="Hertweck C."/>
            <person name="Stinear T.P."/>
            <person name="Pidot S.J."/>
        </authorList>
    </citation>
    <scope>NUCLEOTIDE SEQUENCE [LARGE SCALE GENOMIC DNA]</scope>
    <source>
        <strain evidence="4 5">AUSMDU00012717</strain>
    </source>
</reference>
<evidence type="ECO:0000313" key="5">
    <source>
        <dbReference type="Proteomes" id="UP000503540"/>
    </source>
</evidence>
<dbReference type="InterPro" id="IPR000160">
    <property type="entry name" value="GGDEF_dom"/>
</dbReference>
<dbReference type="RefSeq" id="WP_238847182.1">
    <property type="nucleotide sequence ID" value="NZ_CP046172.1"/>
</dbReference>
<sequence length="511" mass="55133">MELAHAIGISPRHLSFVELGKSNPSRGLLMTIADEVATWPAIPERHSWNRLFPDEPDGPVLFFPRARSPNRTARKEHDLRVSVRGVADVTFACSDPPLESQWIVGSASPRKRIVHGLRDRLSTGVLLLTQGGNWMADIGSLLRAWWRDGVDYRWLIETFESHSALAPMKIMIGSAGIVMASITALALLSQAGQRGVVGVTQAVVAITLALAWTLRWWLLPWPREGESLVWIAAIDITVTANNVLVQDRLLGALGIVLLVTTGGYATIFHGPRILALHVGWSFVSLVLVGILMFVGKPGNTGHGKGDLLLCVGVMMSNICVTGVVLPIVHFSHWLVQRDAQSDPLTKLLNRRGLDSRLSRFFDPAVRGGVYAVTFDLDRFKSVNDTFGHSLGDEVLVRTAKCLREAAPPGAVVARTGGEEFAVVGYLKDDCVGAIAERLRGAIETMTDLPITITASVGAAVTALNGTGETRTAPLRQSLFRSADTAMYEAKRLGGNSVVIAETPAGAQTSPN</sequence>
<dbReference type="InterPro" id="IPR043128">
    <property type="entry name" value="Rev_trsase/Diguanyl_cyclase"/>
</dbReference>
<dbReference type="Gene3D" id="3.30.70.270">
    <property type="match status" value="1"/>
</dbReference>
<keyword evidence="1" id="KW-0472">Membrane</keyword>
<feature type="transmembrane region" description="Helical" evidence="1">
    <location>
        <begin position="307"/>
        <end position="328"/>
    </location>
</feature>
<evidence type="ECO:0000259" key="2">
    <source>
        <dbReference type="PROSITE" id="PS50887"/>
    </source>
</evidence>
<gene>
    <name evidence="4" type="ORF">F5544_10140</name>
</gene>
<keyword evidence="1" id="KW-1133">Transmembrane helix</keyword>
<feature type="transmembrane region" description="Helical" evidence="1">
    <location>
        <begin position="195"/>
        <end position="215"/>
    </location>
</feature>
<dbReference type="PROSITE" id="PS50943">
    <property type="entry name" value="HTH_CROC1"/>
    <property type="match status" value="1"/>
</dbReference>
<keyword evidence="5" id="KW-1185">Reference proteome</keyword>
<dbReference type="PROSITE" id="PS50887">
    <property type="entry name" value="GGDEF"/>
    <property type="match status" value="1"/>
</dbReference>
<dbReference type="SMART" id="SM00267">
    <property type="entry name" value="GGDEF"/>
    <property type="match status" value="1"/>
</dbReference>
<dbReference type="InterPro" id="IPR029787">
    <property type="entry name" value="Nucleotide_cyclase"/>
</dbReference>
<dbReference type="SUPFAM" id="SSF55073">
    <property type="entry name" value="Nucleotide cyclase"/>
    <property type="match status" value="1"/>
</dbReference>
<dbReference type="EMBL" id="CP046172">
    <property type="protein sequence ID" value="QIS09927.1"/>
    <property type="molecule type" value="Genomic_DNA"/>
</dbReference>
<evidence type="ECO:0000259" key="3">
    <source>
        <dbReference type="PROSITE" id="PS50943"/>
    </source>
</evidence>
<keyword evidence="1" id="KW-0812">Transmembrane</keyword>
<evidence type="ECO:0000256" key="1">
    <source>
        <dbReference type="SAM" id="Phobius"/>
    </source>
</evidence>
<dbReference type="CDD" id="cd00093">
    <property type="entry name" value="HTH_XRE"/>
    <property type="match status" value="1"/>
</dbReference>
<dbReference type="NCBIfam" id="TIGR00254">
    <property type="entry name" value="GGDEF"/>
    <property type="match status" value="1"/>
</dbReference>
<evidence type="ECO:0000313" key="4">
    <source>
        <dbReference type="EMBL" id="QIS09927.1"/>
    </source>
</evidence>
<dbReference type="CDD" id="cd01949">
    <property type="entry name" value="GGDEF"/>
    <property type="match status" value="1"/>
</dbReference>
<accession>A0A6G9YA24</accession>
<protein>
    <submittedName>
        <fullName evidence="4">Diguanylate cyclase</fullName>
    </submittedName>
</protein>
<feature type="domain" description="GGDEF" evidence="2">
    <location>
        <begin position="367"/>
        <end position="502"/>
    </location>
</feature>
<dbReference type="InterPro" id="IPR001387">
    <property type="entry name" value="Cro/C1-type_HTH"/>
</dbReference>
<dbReference type="Pfam" id="PF00990">
    <property type="entry name" value="GGDEF"/>
    <property type="match status" value="1"/>
</dbReference>
<dbReference type="GO" id="GO:0043709">
    <property type="term" value="P:cell adhesion involved in single-species biofilm formation"/>
    <property type="evidence" value="ECO:0007669"/>
    <property type="project" value="TreeGrafter"/>
</dbReference>
<dbReference type="Proteomes" id="UP000503540">
    <property type="component" value="Chromosome"/>
</dbReference>
<dbReference type="AlphaFoldDB" id="A0A6G9YA24"/>
<organism evidence="4 5">
    <name type="scientific">Nocardia arthritidis</name>
    <dbReference type="NCBI Taxonomy" id="228602"/>
    <lineage>
        <taxon>Bacteria</taxon>
        <taxon>Bacillati</taxon>
        <taxon>Actinomycetota</taxon>
        <taxon>Actinomycetes</taxon>
        <taxon>Mycobacteriales</taxon>
        <taxon>Nocardiaceae</taxon>
        <taxon>Nocardia</taxon>
    </lineage>
</organism>
<dbReference type="KEGG" id="nah:F5544_10140"/>
<proteinExistence type="predicted"/>
<feature type="transmembrane region" description="Helical" evidence="1">
    <location>
        <begin position="273"/>
        <end position="295"/>
    </location>
</feature>
<dbReference type="GO" id="GO:0052621">
    <property type="term" value="F:diguanylate cyclase activity"/>
    <property type="evidence" value="ECO:0007669"/>
    <property type="project" value="TreeGrafter"/>
</dbReference>
<dbReference type="PANTHER" id="PTHR45138:SF9">
    <property type="entry name" value="DIGUANYLATE CYCLASE DGCM-RELATED"/>
    <property type="match status" value="1"/>
</dbReference>
<dbReference type="PANTHER" id="PTHR45138">
    <property type="entry name" value="REGULATORY COMPONENTS OF SENSORY TRANSDUCTION SYSTEM"/>
    <property type="match status" value="1"/>
</dbReference>
<feature type="transmembrane region" description="Helical" evidence="1">
    <location>
        <begin position="166"/>
        <end position="188"/>
    </location>
</feature>
<dbReference type="InterPro" id="IPR050469">
    <property type="entry name" value="Diguanylate_Cyclase"/>
</dbReference>
<feature type="domain" description="HTH cro/C1-type" evidence="3">
    <location>
        <begin position="2"/>
        <end position="34"/>
    </location>
</feature>
<feature type="transmembrane region" description="Helical" evidence="1">
    <location>
        <begin position="249"/>
        <end position="267"/>
    </location>
</feature>
<dbReference type="GO" id="GO:1902201">
    <property type="term" value="P:negative regulation of bacterial-type flagellum-dependent cell motility"/>
    <property type="evidence" value="ECO:0007669"/>
    <property type="project" value="TreeGrafter"/>
</dbReference>
<name>A0A6G9YA24_9NOCA</name>
<dbReference type="GO" id="GO:0005886">
    <property type="term" value="C:plasma membrane"/>
    <property type="evidence" value="ECO:0007669"/>
    <property type="project" value="TreeGrafter"/>
</dbReference>
<feature type="transmembrane region" description="Helical" evidence="1">
    <location>
        <begin position="227"/>
        <end position="244"/>
    </location>
</feature>